<reference evidence="1" key="1">
    <citation type="submission" date="2014-09" db="EMBL/GenBank/DDBJ databases">
        <authorList>
            <person name="Magalhaes I.L.F."/>
            <person name="Oliveira U."/>
            <person name="Santos F.R."/>
            <person name="Vidigal T.H.D.A."/>
            <person name="Brescovit A.D."/>
            <person name="Santos A.J."/>
        </authorList>
    </citation>
    <scope>NUCLEOTIDE SEQUENCE</scope>
    <source>
        <tissue evidence="1">Shoot tissue taken approximately 20 cm above the soil surface</tissue>
    </source>
</reference>
<dbReference type="EMBL" id="GBRH01274908">
    <property type="protein sequence ID" value="JAD22987.1"/>
    <property type="molecule type" value="Transcribed_RNA"/>
</dbReference>
<evidence type="ECO:0000313" key="1">
    <source>
        <dbReference type="EMBL" id="JAD22987.1"/>
    </source>
</evidence>
<protein>
    <submittedName>
        <fullName evidence="1">Uncharacterized protein</fullName>
    </submittedName>
</protein>
<name>A0A0A8YK70_ARUDO</name>
<dbReference type="AlphaFoldDB" id="A0A0A8YK70"/>
<sequence>MIAVTKDNQLICTMIGYVEVR</sequence>
<accession>A0A0A8YK70</accession>
<reference evidence="1" key="2">
    <citation type="journal article" date="2015" name="Data Brief">
        <title>Shoot transcriptome of the giant reed, Arundo donax.</title>
        <authorList>
            <person name="Barrero R.A."/>
            <person name="Guerrero F.D."/>
            <person name="Moolhuijzen P."/>
            <person name="Goolsby J.A."/>
            <person name="Tidwell J."/>
            <person name="Bellgard S.E."/>
            <person name="Bellgard M.I."/>
        </authorList>
    </citation>
    <scope>NUCLEOTIDE SEQUENCE</scope>
    <source>
        <tissue evidence="1">Shoot tissue taken approximately 20 cm above the soil surface</tissue>
    </source>
</reference>
<proteinExistence type="predicted"/>
<organism evidence="1">
    <name type="scientific">Arundo donax</name>
    <name type="common">Giant reed</name>
    <name type="synonym">Donax arundinaceus</name>
    <dbReference type="NCBI Taxonomy" id="35708"/>
    <lineage>
        <taxon>Eukaryota</taxon>
        <taxon>Viridiplantae</taxon>
        <taxon>Streptophyta</taxon>
        <taxon>Embryophyta</taxon>
        <taxon>Tracheophyta</taxon>
        <taxon>Spermatophyta</taxon>
        <taxon>Magnoliopsida</taxon>
        <taxon>Liliopsida</taxon>
        <taxon>Poales</taxon>
        <taxon>Poaceae</taxon>
        <taxon>PACMAD clade</taxon>
        <taxon>Arundinoideae</taxon>
        <taxon>Arundineae</taxon>
        <taxon>Arundo</taxon>
    </lineage>
</organism>